<proteinExistence type="predicted"/>
<name>A0ACC2J0Q7_9PEZI</name>
<protein>
    <submittedName>
        <fullName evidence="1">Uncharacterized protein</fullName>
    </submittedName>
</protein>
<evidence type="ECO:0000313" key="2">
    <source>
        <dbReference type="Proteomes" id="UP001153334"/>
    </source>
</evidence>
<dbReference type="EMBL" id="JAPESX010000491">
    <property type="protein sequence ID" value="KAJ8121038.1"/>
    <property type="molecule type" value="Genomic_DNA"/>
</dbReference>
<evidence type="ECO:0000313" key="1">
    <source>
        <dbReference type="EMBL" id="KAJ8121038.1"/>
    </source>
</evidence>
<dbReference type="Proteomes" id="UP001153334">
    <property type="component" value="Unassembled WGS sequence"/>
</dbReference>
<organism evidence="1 2">
    <name type="scientific">Nemania bipapillata</name>
    <dbReference type="NCBI Taxonomy" id="110536"/>
    <lineage>
        <taxon>Eukaryota</taxon>
        <taxon>Fungi</taxon>
        <taxon>Dikarya</taxon>
        <taxon>Ascomycota</taxon>
        <taxon>Pezizomycotina</taxon>
        <taxon>Sordariomycetes</taxon>
        <taxon>Xylariomycetidae</taxon>
        <taxon>Xylariales</taxon>
        <taxon>Xylariaceae</taxon>
        <taxon>Nemania</taxon>
    </lineage>
</organism>
<reference evidence="1" key="1">
    <citation type="submission" date="2022-11" db="EMBL/GenBank/DDBJ databases">
        <title>Genome Sequence of Nemania bipapillata.</title>
        <authorList>
            <person name="Buettner E."/>
        </authorList>
    </citation>
    <scope>NUCLEOTIDE SEQUENCE</scope>
    <source>
        <strain evidence="1">CP14</strain>
    </source>
</reference>
<accession>A0ACC2J0Q7</accession>
<sequence length="322" mass="35749">MDEGDASMSMPTGITLTDDNQNPLIGVITWLFLALFTLALGFRFLSTFYLKSNRLLRWENVLIILAYTQFTGDILFIIALGCAKLSVCTSLFAFSPDRTHRRTNIALIAITSVWIVTALLGTAFQCGRQGPWDNNAKCIDLRAFLTYVAIGNILTDAALVLMPIAIIYPLKMPLQTRAIIMILFGSRVLAILTTIFQLAYLAQFLDNPFTTLTVPYYLSTQATLFASFSAACVAYFWPFFRSVRSGLVSANITTFAPSYALSKLPKIQSKQASVDVRGAFGDNSNYIKITTDTSVHSTTSTQQKERYINTWDEPEQSKGSKP</sequence>
<comment type="caution">
    <text evidence="1">The sequence shown here is derived from an EMBL/GenBank/DDBJ whole genome shotgun (WGS) entry which is preliminary data.</text>
</comment>
<gene>
    <name evidence="1" type="ORF">ONZ43_g2411</name>
</gene>
<keyword evidence="2" id="KW-1185">Reference proteome</keyword>